<organism evidence="1 2">
    <name type="scientific">Rotaria magnacalcarata</name>
    <dbReference type="NCBI Taxonomy" id="392030"/>
    <lineage>
        <taxon>Eukaryota</taxon>
        <taxon>Metazoa</taxon>
        <taxon>Spiralia</taxon>
        <taxon>Gnathifera</taxon>
        <taxon>Rotifera</taxon>
        <taxon>Eurotatoria</taxon>
        <taxon>Bdelloidea</taxon>
        <taxon>Philodinida</taxon>
        <taxon>Philodinidae</taxon>
        <taxon>Rotaria</taxon>
    </lineage>
</organism>
<gene>
    <name evidence="1" type="ORF">GIL414_LOCUS67376</name>
</gene>
<dbReference type="AlphaFoldDB" id="A0A8S3H3M8"/>
<sequence length="45" mass="5044">MTRSPTLQLKNPASIICALEGDIRWGQFEKARFLALFTMSTSISL</sequence>
<protein>
    <submittedName>
        <fullName evidence="1">Uncharacterized protein</fullName>
    </submittedName>
</protein>
<dbReference type="EMBL" id="CAJOBJ010325845">
    <property type="protein sequence ID" value="CAF5174968.1"/>
    <property type="molecule type" value="Genomic_DNA"/>
</dbReference>
<accession>A0A8S3H3M8</accession>
<proteinExistence type="predicted"/>
<name>A0A8S3H3M8_9BILA</name>
<feature type="non-terminal residue" evidence="1">
    <location>
        <position position="45"/>
    </location>
</feature>
<dbReference type="Proteomes" id="UP000681720">
    <property type="component" value="Unassembled WGS sequence"/>
</dbReference>
<reference evidence="1" key="1">
    <citation type="submission" date="2021-02" db="EMBL/GenBank/DDBJ databases">
        <authorList>
            <person name="Nowell W R."/>
        </authorList>
    </citation>
    <scope>NUCLEOTIDE SEQUENCE</scope>
</reference>
<evidence type="ECO:0000313" key="2">
    <source>
        <dbReference type="Proteomes" id="UP000681720"/>
    </source>
</evidence>
<comment type="caution">
    <text evidence="1">The sequence shown here is derived from an EMBL/GenBank/DDBJ whole genome shotgun (WGS) entry which is preliminary data.</text>
</comment>
<evidence type="ECO:0000313" key="1">
    <source>
        <dbReference type="EMBL" id="CAF5174968.1"/>
    </source>
</evidence>
<feature type="non-terminal residue" evidence="1">
    <location>
        <position position="1"/>
    </location>
</feature>